<name>A0A1H3K319_9FIRM</name>
<dbReference type="GO" id="GO:0003677">
    <property type="term" value="F:DNA binding"/>
    <property type="evidence" value="ECO:0007669"/>
    <property type="project" value="UniProtKB-KW"/>
</dbReference>
<dbReference type="PANTHER" id="PTHR33221">
    <property type="entry name" value="WINGED HELIX-TURN-HELIX TRANSCRIPTIONAL REGULATOR, RRF2 FAMILY"/>
    <property type="match status" value="1"/>
</dbReference>
<dbReference type="Proteomes" id="UP000198625">
    <property type="component" value="Unassembled WGS sequence"/>
</dbReference>
<dbReference type="PANTHER" id="PTHR33221:SF5">
    <property type="entry name" value="HTH-TYPE TRANSCRIPTIONAL REGULATOR ISCR"/>
    <property type="match status" value="1"/>
</dbReference>
<dbReference type="FunFam" id="1.10.10.10:FF:000164">
    <property type="entry name" value="Transcriptional regulator, Rrf2 family"/>
    <property type="match status" value="1"/>
</dbReference>
<evidence type="ECO:0000313" key="3">
    <source>
        <dbReference type="Proteomes" id="UP000198625"/>
    </source>
</evidence>
<dbReference type="InterPro" id="IPR030489">
    <property type="entry name" value="TR_Rrf2-type_CS"/>
</dbReference>
<dbReference type="Pfam" id="PF02082">
    <property type="entry name" value="Rrf2"/>
    <property type="match status" value="1"/>
</dbReference>
<dbReference type="SUPFAM" id="SSF46785">
    <property type="entry name" value="Winged helix' DNA-binding domain"/>
    <property type="match status" value="1"/>
</dbReference>
<dbReference type="InterPro" id="IPR036390">
    <property type="entry name" value="WH_DNA-bd_sf"/>
</dbReference>
<organism evidence="2 3">
    <name type="scientific">Proteiniborus ethanoligenes</name>
    <dbReference type="NCBI Taxonomy" id="415015"/>
    <lineage>
        <taxon>Bacteria</taxon>
        <taxon>Bacillati</taxon>
        <taxon>Bacillota</taxon>
        <taxon>Clostridia</taxon>
        <taxon>Eubacteriales</taxon>
        <taxon>Proteiniborus</taxon>
    </lineage>
</organism>
<dbReference type="AlphaFoldDB" id="A0A1H3K319"/>
<dbReference type="GO" id="GO:0005829">
    <property type="term" value="C:cytosol"/>
    <property type="evidence" value="ECO:0007669"/>
    <property type="project" value="TreeGrafter"/>
</dbReference>
<proteinExistence type="predicted"/>
<keyword evidence="1" id="KW-0238">DNA-binding</keyword>
<dbReference type="Gene3D" id="1.10.10.10">
    <property type="entry name" value="Winged helix-like DNA-binding domain superfamily/Winged helix DNA-binding domain"/>
    <property type="match status" value="1"/>
</dbReference>
<keyword evidence="3" id="KW-1185">Reference proteome</keyword>
<dbReference type="InterPro" id="IPR000944">
    <property type="entry name" value="Tscrpt_reg_Rrf2"/>
</dbReference>
<dbReference type="RefSeq" id="WP_091725737.1">
    <property type="nucleotide sequence ID" value="NZ_FNQE01000001.1"/>
</dbReference>
<protein>
    <submittedName>
        <fullName evidence="2">Transcriptional regulator, BadM/Rrf2 family</fullName>
    </submittedName>
</protein>
<dbReference type="NCBIfam" id="TIGR00738">
    <property type="entry name" value="rrf2_super"/>
    <property type="match status" value="1"/>
</dbReference>
<gene>
    <name evidence="2" type="ORF">SAMN05660462_00103</name>
</gene>
<sequence>MKLSTKGRYGLKAMFELALHYGEGPIPLKNIAESQDISENYLEQLIAVLRRNGLATSVRGAQGGYMLNESPNNITVGDIIRALEGDIAPSDCVLDENLNKCFKEEFCVTKNVWIKIRDSINDVIDSITLKDMVDDFEKINEEKEYMYYI</sequence>
<accession>A0A1H3K319</accession>
<dbReference type="STRING" id="415015.SAMN05660462_00103"/>
<dbReference type="PROSITE" id="PS51197">
    <property type="entry name" value="HTH_RRF2_2"/>
    <property type="match status" value="1"/>
</dbReference>
<dbReference type="OrthoDB" id="9808360at2"/>
<dbReference type="EMBL" id="FNQE01000001">
    <property type="protein sequence ID" value="SDY46135.1"/>
    <property type="molecule type" value="Genomic_DNA"/>
</dbReference>
<evidence type="ECO:0000256" key="1">
    <source>
        <dbReference type="ARBA" id="ARBA00023125"/>
    </source>
</evidence>
<dbReference type="PROSITE" id="PS01332">
    <property type="entry name" value="HTH_RRF2_1"/>
    <property type="match status" value="1"/>
</dbReference>
<dbReference type="GO" id="GO:0003700">
    <property type="term" value="F:DNA-binding transcription factor activity"/>
    <property type="evidence" value="ECO:0007669"/>
    <property type="project" value="TreeGrafter"/>
</dbReference>
<evidence type="ECO:0000313" key="2">
    <source>
        <dbReference type="EMBL" id="SDY46135.1"/>
    </source>
</evidence>
<reference evidence="2 3" key="1">
    <citation type="submission" date="2016-10" db="EMBL/GenBank/DDBJ databases">
        <authorList>
            <person name="de Groot N.N."/>
        </authorList>
    </citation>
    <scope>NUCLEOTIDE SEQUENCE [LARGE SCALE GENOMIC DNA]</scope>
    <source>
        <strain evidence="2 3">DSM 21650</strain>
    </source>
</reference>
<dbReference type="InterPro" id="IPR036388">
    <property type="entry name" value="WH-like_DNA-bd_sf"/>
</dbReference>